<evidence type="ECO:0000313" key="2">
    <source>
        <dbReference type="Proteomes" id="UP001211907"/>
    </source>
</evidence>
<protein>
    <submittedName>
        <fullName evidence="1">Uncharacterized protein</fullName>
    </submittedName>
</protein>
<comment type="caution">
    <text evidence="1">The sequence shown here is derived from an EMBL/GenBank/DDBJ whole genome shotgun (WGS) entry which is preliminary data.</text>
</comment>
<organism evidence="1 2">
    <name type="scientific">Physocladia obscura</name>
    <dbReference type="NCBI Taxonomy" id="109957"/>
    <lineage>
        <taxon>Eukaryota</taxon>
        <taxon>Fungi</taxon>
        <taxon>Fungi incertae sedis</taxon>
        <taxon>Chytridiomycota</taxon>
        <taxon>Chytridiomycota incertae sedis</taxon>
        <taxon>Chytridiomycetes</taxon>
        <taxon>Chytridiales</taxon>
        <taxon>Chytriomycetaceae</taxon>
        <taxon>Physocladia</taxon>
    </lineage>
</organism>
<name>A0AAD5SVT2_9FUNG</name>
<dbReference type="Proteomes" id="UP001211907">
    <property type="component" value="Unassembled WGS sequence"/>
</dbReference>
<dbReference type="AlphaFoldDB" id="A0AAD5SVT2"/>
<proteinExistence type="predicted"/>
<reference evidence="1" key="1">
    <citation type="submission" date="2020-05" db="EMBL/GenBank/DDBJ databases">
        <title>Phylogenomic resolution of chytrid fungi.</title>
        <authorList>
            <person name="Stajich J.E."/>
            <person name="Amses K."/>
            <person name="Simmons R."/>
            <person name="Seto K."/>
            <person name="Myers J."/>
            <person name="Bonds A."/>
            <person name="Quandt C.A."/>
            <person name="Barry K."/>
            <person name="Liu P."/>
            <person name="Grigoriev I."/>
            <person name="Longcore J.E."/>
            <person name="James T.Y."/>
        </authorList>
    </citation>
    <scope>NUCLEOTIDE SEQUENCE</scope>
    <source>
        <strain evidence="1">JEL0513</strain>
    </source>
</reference>
<gene>
    <name evidence="1" type="ORF">HK100_003814</name>
</gene>
<dbReference type="EMBL" id="JADGJH010001981">
    <property type="protein sequence ID" value="KAJ3105870.1"/>
    <property type="molecule type" value="Genomic_DNA"/>
</dbReference>
<sequence length="195" mass="22236">GCGVRMTIVSPEGRVYSWTKELDDIEYDDLLIFQDSLNANQLADSSMNSFLDTSDVLQNFLLSPCQMGFPNLKLPEIEPFPNNTQLTNVISDQFFQDPLMMDLSLLVSSCSYNPYTQWSTDFFATPSSSAHTTNTATNSGIVPYMTKISRKRDIAFCKRKRTIINKCDTLHANWAFKIRLELVSPKKAVHCREWK</sequence>
<evidence type="ECO:0000313" key="1">
    <source>
        <dbReference type="EMBL" id="KAJ3105870.1"/>
    </source>
</evidence>
<feature type="non-terminal residue" evidence="1">
    <location>
        <position position="195"/>
    </location>
</feature>
<accession>A0AAD5SVT2</accession>
<keyword evidence="2" id="KW-1185">Reference proteome</keyword>